<name>X1CMP5_9ZZZZ</name>
<evidence type="ECO:0000313" key="1">
    <source>
        <dbReference type="EMBL" id="GAG85476.1"/>
    </source>
</evidence>
<comment type="caution">
    <text evidence="1">The sequence shown here is derived from an EMBL/GenBank/DDBJ whole genome shotgun (WGS) entry which is preliminary data.</text>
</comment>
<sequence length="51" mass="6244">MIRKYIYYSHVGLNMAEKPFIDWLAFEKTHMNTKKMVLRVIEQIIREAEEE</sequence>
<organism evidence="1">
    <name type="scientific">marine sediment metagenome</name>
    <dbReference type="NCBI Taxonomy" id="412755"/>
    <lineage>
        <taxon>unclassified sequences</taxon>
        <taxon>metagenomes</taxon>
        <taxon>ecological metagenomes</taxon>
    </lineage>
</organism>
<gene>
    <name evidence="1" type="ORF">S01H4_36289</name>
</gene>
<proteinExistence type="predicted"/>
<dbReference type="EMBL" id="BART01019383">
    <property type="protein sequence ID" value="GAG85476.1"/>
    <property type="molecule type" value="Genomic_DNA"/>
</dbReference>
<protein>
    <submittedName>
        <fullName evidence="1">Uncharacterized protein</fullName>
    </submittedName>
</protein>
<dbReference type="AlphaFoldDB" id="X1CMP5"/>
<accession>X1CMP5</accession>
<reference evidence="1" key="1">
    <citation type="journal article" date="2014" name="Front. Microbiol.">
        <title>High frequency of phylogenetically diverse reductive dehalogenase-homologous genes in deep subseafloor sedimentary metagenomes.</title>
        <authorList>
            <person name="Kawai M."/>
            <person name="Futagami T."/>
            <person name="Toyoda A."/>
            <person name="Takaki Y."/>
            <person name="Nishi S."/>
            <person name="Hori S."/>
            <person name="Arai W."/>
            <person name="Tsubouchi T."/>
            <person name="Morono Y."/>
            <person name="Uchiyama I."/>
            <person name="Ito T."/>
            <person name="Fujiyama A."/>
            <person name="Inagaki F."/>
            <person name="Takami H."/>
        </authorList>
    </citation>
    <scope>NUCLEOTIDE SEQUENCE</scope>
    <source>
        <strain evidence="1">Expedition CK06-06</strain>
    </source>
</reference>